<dbReference type="SUPFAM" id="SSF51556">
    <property type="entry name" value="Metallo-dependent hydrolases"/>
    <property type="match status" value="1"/>
</dbReference>
<organism evidence="9 10">
    <name type="scientific">Collybiopsis confluens</name>
    <dbReference type="NCBI Taxonomy" id="2823264"/>
    <lineage>
        <taxon>Eukaryota</taxon>
        <taxon>Fungi</taxon>
        <taxon>Dikarya</taxon>
        <taxon>Basidiomycota</taxon>
        <taxon>Agaricomycotina</taxon>
        <taxon>Agaricomycetes</taxon>
        <taxon>Agaricomycetidae</taxon>
        <taxon>Agaricales</taxon>
        <taxon>Marasmiineae</taxon>
        <taxon>Omphalotaceae</taxon>
        <taxon>Collybiopsis</taxon>
    </lineage>
</organism>
<evidence type="ECO:0000313" key="10">
    <source>
        <dbReference type="Proteomes" id="UP000518752"/>
    </source>
</evidence>
<keyword evidence="4" id="KW-0378">Hydrolase</keyword>
<protein>
    <recommendedName>
        <fullName evidence="8">Adenosine deaminase domain-containing protein</fullName>
    </recommendedName>
</protein>
<sequence length="358" mass="38703">MSSTIAGPAALALSSLSRSQISFIENLPKGELHAHLNGCVPLSVLRHLAESYEPDGDPSRPSLAQITAGLHTLESFDLDDIHGFFGAFRTIYALIATREALATATRAVLSQFLDSPSPNEPPECVYLELRTTPRHTSTLSVEDYIDCVLSEVERYTPNQAALILSLDRRMPLDGDDTAVTISKVVAEAIRLKNDGRRVVGLDLCGDPLAGDMSLLEPYIAKAKTAGLGITLHIAETLRNSPEETLQLLSYGPHRLGHATFLDEEAKAKVVKDKIGIEICLSSNLMQTVPTLSAHHITHYLEQNHPIAICTDDTLPFRNSLKGEYALLLAPPPVGLGVTEAQVEKIAQGSLDAAFSRSV</sequence>
<dbReference type="EMBL" id="JAACJN010000055">
    <property type="protein sequence ID" value="KAF5381891.1"/>
    <property type="molecule type" value="Genomic_DNA"/>
</dbReference>
<evidence type="ECO:0000256" key="5">
    <source>
        <dbReference type="ARBA" id="ARBA00022833"/>
    </source>
</evidence>
<dbReference type="GO" id="GO:0046872">
    <property type="term" value="F:metal ion binding"/>
    <property type="evidence" value="ECO:0007669"/>
    <property type="project" value="UniProtKB-KW"/>
</dbReference>
<evidence type="ECO:0000256" key="2">
    <source>
        <dbReference type="ARBA" id="ARBA00006676"/>
    </source>
</evidence>
<dbReference type="PANTHER" id="PTHR11409:SF42">
    <property type="entry name" value="ADENOSINE DEAMINASE-LIKE PROTEIN"/>
    <property type="match status" value="1"/>
</dbReference>
<evidence type="ECO:0000256" key="3">
    <source>
        <dbReference type="ARBA" id="ARBA00022723"/>
    </source>
</evidence>
<dbReference type="GO" id="GO:0046103">
    <property type="term" value="P:inosine biosynthetic process"/>
    <property type="evidence" value="ECO:0007669"/>
    <property type="project" value="TreeGrafter"/>
</dbReference>
<dbReference type="AlphaFoldDB" id="A0A8H5M5X3"/>
<evidence type="ECO:0000256" key="7">
    <source>
        <dbReference type="ARBA" id="ARBA00048787"/>
    </source>
</evidence>
<accession>A0A8H5M5X3</accession>
<gene>
    <name evidence="9" type="ORF">D9757_007598</name>
</gene>
<comment type="cofactor">
    <cofactor evidence="1">
        <name>Zn(2+)</name>
        <dbReference type="ChEBI" id="CHEBI:29105"/>
    </cofactor>
</comment>
<dbReference type="InterPro" id="IPR032466">
    <property type="entry name" value="Metal_Hydrolase"/>
</dbReference>
<name>A0A8H5M5X3_9AGAR</name>
<reference evidence="9 10" key="1">
    <citation type="journal article" date="2020" name="ISME J.">
        <title>Uncovering the hidden diversity of litter-decomposition mechanisms in mushroom-forming fungi.</title>
        <authorList>
            <person name="Floudas D."/>
            <person name="Bentzer J."/>
            <person name="Ahren D."/>
            <person name="Johansson T."/>
            <person name="Persson P."/>
            <person name="Tunlid A."/>
        </authorList>
    </citation>
    <scope>NUCLEOTIDE SEQUENCE [LARGE SCALE GENOMIC DNA]</scope>
    <source>
        <strain evidence="9 10">CBS 406.79</strain>
    </source>
</reference>
<evidence type="ECO:0000256" key="4">
    <source>
        <dbReference type="ARBA" id="ARBA00022801"/>
    </source>
</evidence>
<evidence type="ECO:0000256" key="6">
    <source>
        <dbReference type="ARBA" id="ARBA00023080"/>
    </source>
</evidence>
<dbReference type="Pfam" id="PF00962">
    <property type="entry name" value="A_deaminase"/>
    <property type="match status" value="1"/>
</dbReference>
<feature type="domain" description="Adenosine deaminase" evidence="8">
    <location>
        <begin position="28"/>
        <end position="354"/>
    </location>
</feature>
<comment type="catalytic activity">
    <reaction evidence="7">
        <text>N(6)-methyl-AMP + H2O + H(+) = IMP + methylamine</text>
        <dbReference type="Rhea" id="RHEA:16001"/>
        <dbReference type="ChEBI" id="CHEBI:15377"/>
        <dbReference type="ChEBI" id="CHEBI:15378"/>
        <dbReference type="ChEBI" id="CHEBI:58053"/>
        <dbReference type="ChEBI" id="CHEBI:59338"/>
        <dbReference type="ChEBI" id="CHEBI:144842"/>
    </reaction>
    <physiologicalReaction direction="left-to-right" evidence="7">
        <dbReference type="Rhea" id="RHEA:16002"/>
    </physiologicalReaction>
</comment>
<evidence type="ECO:0000313" key="9">
    <source>
        <dbReference type="EMBL" id="KAF5381891.1"/>
    </source>
</evidence>
<evidence type="ECO:0000256" key="1">
    <source>
        <dbReference type="ARBA" id="ARBA00001947"/>
    </source>
</evidence>
<keyword evidence="5" id="KW-0862">Zinc</keyword>
<dbReference type="InterPro" id="IPR006330">
    <property type="entry name" value="Ado/ade_deaminase"/>
</dbReference>
<keyword evidence="6" id="KW-0546">Nucleotide metabolism</keyword>
<proteinExistence type="inferred from homology"/>
<dbReference type="OrthoDB" id="272271at2759"/>
<dbReference type="GO" id="GO:0009117">
    <property type="term" value="P:nucleotide metabolic process"/>
    <property type="evidence" value="ECO:0007669"/>
    <property type="project" value="UniProtKB-KW"/>
</dbReference>
<keyword evidence="3" id="KW-0479">Metal-binding</keyword>
<dbReference type="GO" id="GO:0006154">
    <property type="term" value="P:adenosine catabolic process"/>
    <property type="evidence" value="ECO:0007669"/>
    <property type="project" value="TreeGrafter"/>
</dbReference>
<dbReference type="Gene3D" id="3.20.20.140">
    <property type="entry name" value="Metal-dependent hydrolases"/>
    <property type="match status" value="1"/>
</dbReference>
<evidence type="ECO:0000259" key="8">
    <source>
        <dbReference type="Pfam" id="PF00962"/>
    </source>
</evidence>
<dbReference type="InterPro" id="IPR001365">
    <property type="entry name" value="A_deaminase_dom"/>
</dbReference>
<dbReference type="Proteomes" id="UP000518752">
    <property type="component" value="Unassembled WGS sequence"/>
</dbReference>
<comment type="caution">
    <text evidence="9">The sequence shown here is derived from an EMBL/GenBank/DDBJ whole genome shotgun (WGS) entry which is preliminary data.</text>
</comment>
<keyword evidence="10" id="KW-1185">Reference proteome</keyword>
<dbReference type="PANTHER" id="PTHR11409">
    <property type="entry name" value="ADENOSINE DEAMINASE"/>
    <property type="match status" value="1"/>
</dbReference>
<comment type="similarity">
    <text evidence="2">Belongs to the metallo-dependent hydrolases superfamily. Adenosine and AMP deaminases family.</text>
</comment>
<dbReference type="GO" id="GO:0004000">
    <property type="term" value="F:adenosine deaminase activity"/>
    <property type="evidence" value="ECO:0007669"/>
    <property type="project" value="TreeGrafter"/>
</dbReference>